<gene>
    <name evidence="2" type="ORF">POPTR_010G013900</name>
</gene>
<sequence>MQDTIPKKPLDIGDPPGDKKIAKSPNSNKDFIPPIKKNVDKLRQSLVSKIFLDDKIFNDLCQSWGKTLIVKLLGKSIGYTHMNTRLKGIWRLTRGFELRGVGLREFVCKNDLNQPLVLRKVCIWGHWYKVEYEGLHIICGNYGCYGHHGRSCTLGFLGGSSNKNPIMNMAASGENPDDPAIIPHPEKSAS</sequence>
<dbReference type="AlphaFoldDB" id="B9HXU7"/>
<name>B9HXU7_POPTR</name>
<accession>B9HXU7</accession>
<evidence type="ECO:0000313" key="2">
    <source>
        <dbReference type="EMBL" id="PNT14148.1"/>
    </source>
</evidence>
<reference evidence="2 3" key="1">
    <citation type="journal article" date="2006" name="Science">
        <title>The genome of black cottonwood, Populus trichocarpa (Torr. &amp; Gray).</title>
        <authorList>
            <person name="Tuskan G.A."/>
            <person name="Difazio S."/>
            <person name="Jansson S."/>
            <person name="Bohlmann J."/>
            <person name="Grigoriev I."/>
            <person name="Hellsten U."/>
            <person name="Putnam N."/>
            <person name="Ralph S."/>
            <person name="Rombauts S."/>
            <person name="Salamov A."/>
            <person name="Schein J."/>
            <person name="Sterck L."/>
            <person name="Aerts A."/>
            <person name="Bhalerao R.R."/>
            <person name="Bhalerao R.P."/>
            <person name="Blaudez D."/>
            <person name="Boerjan W."/>
            <person name="Brun A."/>
            <person name="Brunner A."/>
            <person name="Busov V."/>
            <person name="Campbell M."/>
            <person name="Carlson J."/>
            <person name="Chalot M."/>
            <person name="Chapman J."/>
            <person name="Chen G.L."/>
            <person name="Cooper D."/>
            <person name="Coutinho P.M."/>
            <person name="Couturier J."/>
            <person name="Covert S."/>
            <person name="Cronk Q."/>
            <person name="Cunningham R."/>
            <person name="Davis J."/>
            <person name="Degroeve S."/>
            <person name="Dejardin A."/>
            <person name="Depamphilis C."/>
            <person name="Detter J."/>
            <person name="Dirks B."/>
            <person name="Dubchak I."/>
            <person name="Duplessis S."/>
            <person name="Ehlting J."/>
            <person name="Ellis B."/>
            <person name="Gendler K."/>
            <person name="Goodstein D."/>
            <person name="Gribskov M."/>
            <person name="Grimwood J."/>
            <person name="Groover A."/>
            <person name="Gunter L."/>
            <person name="Hamberger B."/>
            <person name="Heinze B."/>
            <person name="Helariutta Y."/>
            <person name="Henrissat B."/>
            <person name="Holligan D."/>
            <person name="Holt R."/>
            <person name="Huang W."/>
            <person name="Islam-Faridi N."/>
            <person name="Jones S."/>
            <person name="Jones-Rhoades M."/>
            <person name="Jorgensen R."/>
            <person name="Joshi C."/>
            <person name="Kangasjarvi J."/>
            <person name="Karlsson J."/>
            <person name="Kelleher C."/>
            <person name="Kirkpatrick R."/>
            <person name="Kirst M."/>
            <person name="Kohler A."/>
            <person name="Kalluri U."/>
            <person name="Larimer F."/>
            <person name="Leebens-Mack J."/>
            <person name="Leple J.C."/>
            <person name="Locascio P."/>
            <person name="Lou Y."/>
            <person name="Lucas S."/>
            <person name="Martin F."/>
            <person name="Montanini B."/>
            <person name="Napoli C."/>
            <person name="Nelson D.R."/>
            <person name="Nelson C."/>
            <person name="Nieminen K."/>
            <person name="Nilsson O."/>
            <person name="Pereda V."/>
            <person name="Peter G."/>
            <person name="Philippe R."/>
            <person name="Pilate G."/>
            <person name="Poliakov A."/>
            <person name="Razumovskaya J."/>
            <person name="Richardson P."/>
            <person name="Rinaldi C."/>
            <person name="Ritland K."/>
            <person name="Rouze P."/>
            <person name="Ryaboy D."/>
            <person name="Schmutz J."/>
            <person name="Schrader J."/>
            <person name="Segerman B."/>
            <person name="Shin H."/>
            <person name="Siddiqui A."/>
            <person name="Sterky F."/>
            <person name="Terry A."/>
            <person name="Tsai C.J."/>
            <person name="Uberbacher E."/>
            <person name="Unneberg P."/>
            <person name="Vahala J."/>
            <person name="Wall K."/>
            <person name="Wessler S."/>
            <person name="Yang G."/>
            <person name="Yin T."/>
            <person name="Douglas C."/>
            <person name="Marra M."/>
            <person name="Sandberg G."/>
            <person name="Van de Peer Y."/>
            <person name="Rokhsar D."/>
        </authorList>
    </citation>
    <scope>NUCLEOTIDE SEQUENCE [LARGE SCALE GENOMIC DNA]</scope>
    <source>
        <strain evidence="3">cv. Nisqually</strain>
    </source>
</reference>
<feature type="compositionally biased region" description="Basic and acidic residues" evidence="1">
    <location>
        <begin position="1"/>
        <end position="21"/>
    </location>
</feature>
<dbReference type="HOGENOM" id="CLU_1430254_0_0_1"/>
<keyword evidence="3" id="KW-1185">Reference proteome</keyword>
<dbReference type="Proteomes" id="UP000006729">
    <property type="component" value="Chromosome 10"/>
</dbReference>
<evidence type="ECO:0000313" key="3">
    <source>
        <dbReference type="Proteomes" id="UP000006729"/>
    </source>
</evidence>
<evidence type="ECO:0000256" key="1">
    <source>
        <dbReference type="SAM" id="MobiDB-lite"/>
    </source>
</evidence>
<dbReference type="EMBL" id="CM009299">
    <property type="protein sequence ID" value="PNT14148.1"/>
    <property type="molecule type" value="Genomic_DNA"/>
</dbReference>
<evidence type="ECO:0008006" key="4">
    <source>
        <dbReference type="Google" id="ProtNLM"/>
    </source>
</evidence>
<proteinExistence type="predicted"/>
<protein>
    <recommendedName>
        <fullName evidence="4">DUF4283 domain-containing protein</fullName>
    </recommendedName>
</protein>
<dbReference type="InParanoid" id="B9HXU7"/>
<organism evidence="2 3">
    <name type="scientific">Populus trichocarpa</name>
    <name type="common">Western balsam poplar</name>
    <name type="synonym">Populus balsamifera subsp. trichocarpa</name>
    <dbReference type="NCBI Taxonomy" id="3694"/>
    <lineage>
        <taxon>Eukaryota</taxon>
        <taxon>Viridiplantae</taxon>
        <taxon>Streptophyta</taxon>
        <taxon>Embryophyta</taxon>
        <taxon>Tracheophyta</taxon>
        <taxon>Spermatophyta</taxon>
        <taxon>Magnoliopsida</taxon>
        <taxon>eudicotyledons</taxon>
        <taxon>Gunneridae</taxon>
        <taxon>Pentapetalae</taxon>
        <taxon>rosids</taxon>
        <taxon>fabids</taxon>
        <taxon>Malpighiales</taxon>
        <taxon>Salicaceae</taxon>
        <taxon>Saliceae</taxon>
        <taxon>Populus</taxon>
    </lineage>
</organism>
<feature type="region of interest" description="Disordered" evidence="1">
    <location>
        <begin position="1"/>
        <end position="29"/>
    </location>
</feature>